<organism evidence="1 2">
    <name type="scientific">Smallanthus sonchifolius</name>
    <dbReference type="NCBI Taxonomy" id="185202"/>
    <lineage>
        <taxon>Eukaryota</taxon>
        <taxon>Viridiplantae</taxon>
        <taxon>Streptophyta</taxon>
        <taxon>Embryophyta</taxon>
        <taxon>Tracheophyta</taxon>
        <taxon>Spermatophyta</taxon>
        <taxon>Magnoliopsida</taxon>
        <taxon>eudicotyledons</taxon>
        <taxon>Gunneridae</taxon>
        <taxon>Pentapetalae</taxon>
        <taxon>asterids</taxon>
        <taxon>campanulids</taxon>
        <taxon>Asterales</taxon>
        <taxon>Asteraceae</taxon>
        <taxon>Asteroideae</taxon>
        <taxon>Heliantheae alliance</taxon>
        <taxon>Millerieae</taxon>
        <taxon>Smallanthus</taxon>
    </lineage>
</organism>
<proteinExistence type="predicted"/>
<evidence type="ECO:0000313" key="1">
    <source>
        <dbReference type="EMBL" id="KAI3795300.1"/>
    </source>
</evidence>
<accession>A0ACB9HHU8</accession>
<keyword evidence="2" id="KW-1185">Reference proteome</keyword>
<dbReference type="EMBL" id="CM042029">
    <property type="protein sequence ID" value="KAI3795300.1"/>
    <property type="molecule type" value="Genomic_DNA"/>
</dbReference>
<reference evidence="1 2" key="2">
    <citation type="journal article" date="2022" name="Mol. Ecol. Resour.">
        <title>The genomes of chicory, endive, great burdock and yacon provide insights into Asteraceae paleo-polyploidization history and plant inulin production.</title>
        <authorList>
            <person name="Fan W."/>
            <person name="Wang S."/>
            <person name="Wang H."/>
            <person name="Wang A."/>
            <person name="Jiang F."/>
            <person name="Liu H."/>
            <person name="Zhao H."/>
            <person name="Xu D."/>
            <person name="Zhang Y."/>
        </authorList>
    </citation>
    <scope>NUCLEOTIDE SEQUENCE [LARGE SCALE GENOMIC DNA]</scope>
    <source>
        <strain evidence="2">cv. Yunnan</strain>
        <tissue evidence="1">Leaves</tissue>
    </source>
</reference>
<name>A0ACB9HHU8_9ASTR</name>
<gene>
    <name evidence="1" type="ORF">L1987_37951</name>
</gene>
<protein>
    <submittedName>
        <fullName evidence="1">Uncharacterized protein</fullName>
    </submittedName>
</protein>
<evidence type="ECO:0000313" key="2">
    <source>
        <dbReference type="Proteomes" id="UP001056120"/>
    </source>
</evidence>
<reference evidence="2" key="1">
    <citation type="journal article" date="2022" name="Mol. Ecol. Resour.">
        <title>The genomes of chicory, endive, great burdock and yacon provide insights into Asteraceae palaeo-polyploidization history and plant inulin production.</title>
        <authorList>
            <person name="Fan W."/>
            <person name="Wang S."/>
            <person name="Wang H."/>
            <person name="Wang A."/>
            <person name="Jiang F."/>
            <person name="Liu H."/>
            <person name="Zhao H."/>
            <person name="Xu D."/>
            <person name="Zhang Y."/>
        </authorList>
    </citation>
    <scope>NUCLEOTIDE SEQUENCE [LARGE SCALE GENOMIC DNA]</scope>
    <source>
        <strain evidence="2">cv. Yunnan</strain>
    </source>
</reference>
<dbReference type="Proteomes" id="UP001056120">
    <property type="component" value="Linkage Group LG12"/>
</dbReference>
<sequence length="73" mass="8572">MCIVNKEVKPDNTLDYRNHLRNLLNISDKWIRAASNRQQRLLQSDTTNIARLPTVRRIASNCKEVTYLQLTFV</sequence>
<comment type="caution">
    <text evidence="1">The sequence shown here is derived from an EMBL/GenBank/DDBJ whole genome shotgun (WGS) entry which is preliminary data.</text>
</comment>